<keyword evidence="1" id="KW-0472">Membrane</keyword>
<feature type="transmembrane region" description="Helical" evidence="1">
    <location>
        <begin position="378"/>
        <end position="399"/>
    </location>
</feature>
<evidence type="ECO:0000313" key="3">
    <source>
        <dbReference type="Proteomes" id="UP000036987"/>
    </source>
</evidence>
<keyword evidence="1" id="KW-0812">Transmembrane</keyword>
<dbReference type="Pfam" id="PF03140">
    <property type="entry name" value="DUF247"/>
    <property type="match status" value="2"/>
</dbReference>
<gene>
    <name evidence="2" type="ORF">ZOSMA_122G00710</name>
</gene>
<dbReference type="PANTHER" id="PTHR31549:SF80">
    <property type="entry name" value="OS12G0481000 PROTEIN"/>
    <property type="match status" value="1"/>
</dbReference>
<feature type="transmembrane region" description="Helical" evidence="1">
    <location>
        <begin position="532"/>
        <end position="557"/>
    </location>
</feature>
<dbReference type="Proteomes" id="UP000036987">
    <property type="component" value="Unassembled WGS sequence"/>
</dbReference>
<keyword evidence="1" id="KW-1133">Transmembrane helix</keyword>
<dbReference type="PANTHER" id="PTHR31549">
    <property type="entry name" value="PROTEIN, PUTATIVE (DUF247)-RELATED-RELATED"/>
    <property type="match status" value="1"/>
</dbReference>
<dbReference type="OrthoDB" id="1431509at2759"/>
<accession>A0A0K9Q0J4</accession>
<dbReference type="AlphaFoldDB" id="A0A0K9Q0J4"/>
<evidence type="ECO:0000313" key="2">
    <source>
        <dbReference type="EMBL" id="KMZ74803.1"/>
    </source>
</evidence>
<organism evidence="2 3">
    <name type="scientific">Zostera marina</name>
    <name type="common">Eelgrass</name>
    <dbReference type="NCBI Taxonomy" id="29655"/>
    <lineage>
        <taxon>Eukaryota</taxon>
        <taxon>Viridiplantae</taxon>
        <taxon>Streptophyta</taxon>
        <taxon>Embryophyta</taxon>
        <taxon>Tracheophyta</taxon>
        <taxon>Spermatophyta</taxon>
        <taxon>Magnoliopsida</taxon>
        <taxon>Liliopsida</taxon>
        <taxon>Zosteraceae</taxon>
        <taxon>Zostera</taxon>
    </lineage>
</organism>
<sequence>MESTSRSPVRRHGEDSSWVLDNTPSVDSVIAWQYRFLDRFRQKPKQLWNKRSIYRIPYSMKDLNDKAYHPRVVSIGPYHNGNQHLQPMEEHKYRALRHFLNRAYDIRLEDLVGHFRDDDRFMEKVINSYSKPIDPQWNDNYALPHLMILDGCFVLELLLSASANTCSAESPASEWCYAAKDPIFGDHEEKHGIIPYVKLDMLLVENQIPLIVLHRLSRIAQLEVNLNDLIRSFYGCRHPVQPIIEPLGLHVLDVYRKGRLFLGEYTGWTVPMSAKELGDHGIRFKRSSGGGSGDGNVGIGGFKDVVFKIAKKKNICGKLYDHFMEPLDQRRRPRPPPQIPSSVSGFFRKIFSPLRLIPTPAWPFPFAPQTAEWYITSVLLWIITAVLSVFFYLIAWWYLPLWVIHGDLYLPFLTIDEATEPILLNLMAFEFLHLGREGRDMGVTHYVFLMSSLIRSEEDVKCLRKNSILSSLPERSDMAVVKLFADITRNVVVDDGKGVGMVRREISDVCARRPNRWQASWIRNYGFDLKTWISVILTVYGVMFALVSSIMNVLNYINRKIG</sequence>
<dbReference type="InterPro" id="IPR004158">
    <property type="entry name" value="DUF247_pln"/>
</dbReference>
<protein>
    <submittedName>
        <fullName evidence="2">Uncharacterized protein</fullName>
    </submittedName>
</protein>
<keyword evidence="3" id="KW-1185">Reference proteome</keyword>
<dbReference type="EMBL" id="LFYR01000244">
    <property type="protein sequence ID" value="KMZ74803.1"/>
    <property type="molecule type" value="Genomic_DNA"/>
</dbReference>
<evidence type="ECO:0000256" key="1">
    <source>
        <dbReference type="SAM" id="Phobius"/>
    </source>
</evidence>
<comment type="caution">
    <text evidence="2">The sequence shown here is derived from an EMBL/GenBank/DDBJ whole genome shotgun (WGS) entry which is preliminary data.</text>
</comment>
<reference evidence="3" key="1">
    <citation type="journal article" date="2016" name="Nature">
        <title>The genome of the seagrass Zostera marina reveals angiosperm adaptation to the sea.</title>
        <authorList>
            <person name="Olsen J.L."/>
            <person name="Rouze P."/>
            <person name="Verhelst B."/>
            <person name="Lin Y.-C."/>
            <person name="Bayer T."/>
            <person name="Collen J."/>
            <person name="Dattolo E."/>
            <person name="De Paoli E."/>
            <person name="Dittami S."/>
            <person name="Maumus F."/>
            <person name="Michel G."/>
            <person name="Kersting A."/>
            <person name="Lauritano C."/>
            <person name="Lohaus R."/>
            <person name="Toepel M."/>
            <person name="Tonon T."/>
            <person name="Vanneste K."/>
            <person name="Amirebrahimi M."/>
            <person name="Brakel J."/>
            <person name="Bostroem C."/>
            <person name="Chovatia M."/>
            <person name="Grimwood J."/>
            <person name="Jenkins J.W."/>
            <person name="Jueterbock A."/>
            <person name="Mraz A."/>
            <person name="Stam W.T."/>
            <person name="Tice H."/>
            <person name="Bornberg-Bauer E."/>
            <person name="Green P.J."/>
            <person name="Pearson G.A."/>
            <person name="Procaccini G."/>
            <person name="Duarte C.M."/>
            <person name="Schmutz J."/>
            <person name="Reusch T.B.H."/>
            <person name="Van de Peer Y."/>
        </authorList>
    </citation>
    <scope>NUCLEOTIDE SEQUENCE [LARGE SCALE GENOMIC DNA]</scope>
    <source>
        <strain evidence="3">cv. Finnish</strain>
    </source>
</reference>
<name>A0A0K9Q0J4_ZOSMR</name>
<proteinExistence type="predicted"/>